<dbReference type="SUPFAM" id="SSF55124">
    <property type="entry name" value="Nitrite/Sulfite reductase N-terminal domain-like"/>
    <property type="match status" value="1"/>
</dbReference>
<gene>
    <name evidence="23" type="ORF">SAMN06296036_109142</name>
</gene>
<reference evidence="24" key="1">
    <citation type="submission" date="2017-04" db="EMBL/GenBank/DDBJ databases">
        <authorList>
            <person name="Varghese N."/>
            <person name="Submissions S."/>
        </authorList>
    </citation>
    <scope>NUCLEOTIDE SEQUENCE [LARGE SCALE GENOMIC DNA]</scope>
    <source>
        <strain evidence="24">RKEM611</strain>
    </source>
</reference>
<evidence type="ECO:0000313" key="24">
    <source>
        <dbReference type="Proteomes" id="UP000192907"/>
    </source>
</evidence>
<dbReference type="InterPro" id="IPR041854">
    <property type="entry name" value="BFD-like_2Fe2S-bd_dom_sf"/>
</dbReference>
<dbReference type="Pfam" id="PF07992">
    <property type="entry name" value="Pyr_redox_2"/>
    <property type="match status" value="1"/>
</dbReference>
<dbReference type="GO" id="GO:0050660">
    <property type="term" value="F:flavin adenine dinucleotide binding"/>
    <property type="evidence" value="ECO:0007669"/>
    <property type="project" value="UniProtKB-UniRule"/>
</dbReference>
<dbReference type="InterPro" id="IPR016156">
    <property type="entry name" value="FAD/NAD-linked_Rdtase_dimer_sf"/>
</dbReference>
<comment type="pathway">
    <text evidence="2">Nitrogen metabolism; nitrate reduction (assimilation).</text>
</comment>
<dbReference type="Gene3D" id="3.30.413.10">
    <property type="entry name" value="Sulfite Reductase Hemoprotein, domain 1"/>
    <property type="match status" value="1"/>
</dbReference>
<dbReference type="InterPro" id="IPR005117">
    <property type="entry name" value="NiRdtase/SiRdtase_haem-b_fer"/>
</dbReference>
<dbReference type="Gene3D" id="3.30.390.30">
    <property type="match status" value="1"/>
</dbReference>
<protein>
    <submittedName>
        <fullName evidence="23">Assimilatory nitrite reductase (NAD(P)H) large subunit</fullName>
    </submittedName>
</protein>
<feature type="binding site" evidence="16">
    <location>
        <position position="644"/>
    </location>
    <ligand>
        <name>[4Fe-4S] cluster</name>
        <dbReference type="ChEBI" id="CHEBI:49883"/>
    </ligand>
</feature>
<dbReference type="PRINTS" id="PR00411">
    <property type="entry name" value="PNDRDTASEI"/>
</dbReference>
<dbReference type="PRINTS" id="PR00397">
    <property type="entry name" value="SIROHAEM"/>
</dbReference>
<dbReference type="CDD" id="cd19943">
    <property type="entry name" value="NirB_Fer2_BFD-like_1"/>
    <property type="match status" value="1"/>
</dbReference>
<dbReference type="InterPro" id="IPR036136">
    <property type="entry name" value="Nit/Sulf_reduc_fer-like_dom_sf"/>
</dbReference>
<dbReference type="InterPro" id="IPR041575">
    <property type="entry name" value="Rubredoxin_C"/>
</dbReference>
<dbReference type="PANTHER" id="PTHR43809:SF1">
    <property type="entry name" value="NITRITE REDUCTASE (NADH) LARGE SUBUNIT"/>
    <property type="match status" value="1"/>
</dbReference>
<dbReference type="Gene3D" id="3.50.50.60">
    <property type="entry name" value="FAD/NAD(P)-binding domain"/>
    <property type="match status" value="2"/>
</dbReference>
<evidence type="ECO:0000256" key="6">
    <source>
        <dbReference type="ARBA" id="ARBA00022630"/>
    </source>
</evidence>
<comment type="cofactor">
    <cofactor evidence="16">
        <name>[4Fe-4S] cluster</name>
        <dbReference type="ChEBI" id="CHEBI:49883"/>
    </cofactor>
    <text evidence="16">Binds 1 [4Fe-4S] cluster per subunit.</text>
</comment>
<feature type="domain" description="Nitrite/sulphite reductase 4Fe-4S" evidence="18">
    <location>
        <begin position="629"/>
        <end position="764"/>
    </location>
</feature>
<dbReference type="Proteomes" id="UP000192907">
    <property type="component" value="Unassembled WGS sequence"/>
</dbReference>
<dbReference type="InterPro" id="IPR052034">
    <property type="entry name" value="NasD-like"/>
</dbReference>
<comment type="cofactor">
    <cofactor evidence="1 15">
        <name>FAD</name>
        <dbReference type="ChEBI" id="CHEBI:57692"/>
    </cofactor>
</comment>
<keyword evidence="11 16" id="KW-0408">Iron</keyword>
<dbReference type="PIRSF" id="PIRSF037149">
    <property type="entry name" value="NirB"/>
    <property type="match status" value="1"/>
</dbReference>
<dbReference type="PANTHER" id="PTHR43809">
    <property type="entry name" value="NITRITE REDUCTASE (NADH) LARGE SUBUNIT"/>
    <property type="match status" value="1"/>
</dbReference>
<keyword evidence="8 16" id="KW-0479">Metal-binding</keyword>
<dbReference type="InterPro" id="IPR007419">
    <property type="entry name" value="BFD-like_2Fe2S-bd_dom"/>
</dbReference>
<dbReference type="GO" id="GO:0098809">
    <property type="term" value="F:nitrite reductase activity"/>
    <property type="evidence" value="ECO:0007669"/>
    <property type="project" value="InterPro"/>
</dbReference>
<dbReference type="Pfam" id="PF04324">
    <property type="entry name" value="Fer2_BFD"/>
    <property type="match status" value="2"/>
</dbReference>
<evidence type="ECO:0000256" key="11">
    <source>
        <dbReference type="ARBA" id="ARBA00023004"/>
    </source>
</evidence>
<dbReference type="AlphaFoldDB" id="A0A1Y6C2G2"/>
<feature type="domain" description="Nitrite/Sulfite reductase ferredoxin-like" evidence="19">
    <location>
        <begin position="555"/>
        <end position="619"/>
    </location>
</feature>
<name>A0A1Y6C2G2_9BACT</name>
<comment type="cofactor">
    <cofactor evidence="14">
        <name>[2Fe-2S] cluster</name>
        <dbReference type="ChEBI" id="CHEBI:190135"/>
    </cofactor>
</comment>
<evidence type="ECO:0000256" key="17">
    <source>
        <dbReference type="SAM" id="MobiDB-lite"/>
    </source>
</evidence>
<feature type="binding site" evidence="16">
    <location>
        <position position="678"/>
    </location>
    <ligand>
        <name>[4Fe-4S] cluster</name>
        <dbReference type="ChEBI" id="CHEBI:49883"/>
    </ligand>
</feature>
<evidence type="ECO:0000256" key="4">
    <source>
        <dbReference type="ARBA" id="ARBA00022485"/>
    </source>
</evidence>
<dbReference type="InterPro" id="IPR006067">
    <property type="entry name" value="NO2/SO3_Rdtase_4Fe4S_dom"/>
</dbReference>
<dbReference type="CDD" id="cd19944">
    <property type="entry name" value="NirB_Fer2_BFD-like_2"/>
    <property type="match status" value="1"/>
</dbReference>
<keyword evidence="13 15" id="KW-0534">Nitrate assimilation</keyword>
<comment type="cofactor">
    <cofactor evidence="16">
        <name>siroheme</name>
        <dbReference type="ChEBI" id="CHEBI:60052"/>
    </cofactor>
    <text evidence="16">Binds 1 siroheme per subunit.</text>
</comment>
<dbReference type="InterPro" id="IPR045854">
    <property type="entry name" value="NO2/SO3_Rdtase_4Fe4S_sf"/>
</dbReference>
<proteinExistence type="inferred from homology"/>
<feature type="region of interest" description="Disordered" evidence="17">
    <location>
        <begin position="783"/>
        <end position="802"/>
    </location>
</feature>
<dbReference type="InterPro" id="IPR006066">
    <property type="entry name" value="NO2/SO3_Rdtase_FeS/sirohaem_BS"/>
</dbReference>
<dbReference type="Gene3D" id="1.10.10.1100">
    <property type="entry name" value="BFD-like [2Fe-2S]-binding domain"/>
    <property type="match status" value="1"/>
</dbReference>
<dbReference type="GO" id="GO:0046872">
    <property type="term" value="F:metal ion binding"/>
    <property type="evidence" value="ECO:0007669"/>
    <property type="project" value="UniProtKB-KW"/>
</dbReference>
<dbReference type="SUPFAM" id="SSF51905">
    <property type="entry name" value="FAD/NAD(P)-binding domain"/>
    <property type="match status" value="1"/>
</dbReference>
<keyword evidence="24" id="KW-1185">Reference proteome</keyword>
<evidence type="ECO:0000256" key="3">
    <source>
        <dbReference type="ARBA" id="ARBA00010429"/>
    </source>
</evidence>
<dbReference type="PROSITE" id="PS00365">
    <property type="entry name" value="NIR_SIR"/>
    <property type="match status" value="1"/>
</dbReference>
<evidence type="ECO:0000256" key="13">
    <source>
        <dbReference type="ARBA" id="ARBA00023063"/>
    </source>
</evidence>
<sequence>MSKKICIIGSGMAGVKLAEKLCKQGQHHSITIFGKETHLPYNRILLSSVLAGEKCLEDIQTHSQEWFLKNNIEYRSRCSIETIDWQNKVLIDQSQRSYEYDDAIIATGSTAFRIPIPGSNHPDVLVFRDMDDITSLMAIDQNKTVAVIGGGLLGLEAAYGLHTRGIKVKVIHLLDHLMEKQLDSKASQLLLSQLSQKGIEFHTSTCSREIVIQNDRIIGIKTKDDQFIAADKIVMAIGIKPRVDLARRSDIPCNRGILVNEFMETQVPNVYALGECVEFDGQTFGLVAPLYDMADTLAKNLSQGDEPAHPYEMQSYPTRLKVSGVDLYVSGSPNADSGDEELILVDETAGIYRKILIHDHKLKGVLLYGNTDHSHWYQSLLVSQDSIETMRNHLVIGPGSHVETSMDISAMADDEEVCGCNGVSKGAIVCAIQEKGLSSLGSVKAVTKAATGCGSCEGLVSGIMQSLNGDHLLEANEETGICPCTPWDHDRIRAYIFNHKMESVTEAFQRMSWINRDGCHKCRPAVNYYLLAANPEGYQDDPQSRFVNERLHANIQKDGTFSVIPRMFGGMTSADELRALADTVDEFNIPTVKVTGGQRIDLLGVKREDLPKVWQKLNQAGMVSGHAYGKAVRTVKTCVGSEWCRFGTQDSTSMGVEIERATWGSWTPHKFKMAVSGCKRNCAEATIKDFGVVAVESGWEIYIGGNGGTKVRACDFLCKVETSDEVMEYTGAFLQLYRENARYLERTAPWIERVGLDWVKDELVHQAANRSTLYDRFQRSQARSQSDPWAELSKSPHPSLQA</sequence>
<dbReference type="GO" id="GO:0042128">
    <property type="term" value="P:nitrate assimilation"/>
    <property type="evidence" value="ECO:0007669"/>
    <property type="project" value="UniProtKB-UniRule"/>
</dbReference>
<dbReference type="Pfam" id="PF18267">
    <property type="entry name" value="Rubredoxin_C"/>
    <property type="match status" value="1"/>
</dbReference>
<evidence type="ECO:0000256" key="7">
    <source>
        <dbReference type="ARBA" id="ARBA00022714"/>
    </source>
</evidence>
<feature type="binding site" evidence="16">
    <location>
        <position position="682"/>
    </location>
    <ligand>
        <name>[4Fe-4S] cluster</name>
        <dbReference type="ChEBI" id="CHEBI:49883"/>
    </ligand>
</feature>
<keyword evidence="7" id="KW-0001">2Fe-2S</keyword>
<dbReference type="OrthoDB" id="9768666at2"/>
<dbReference type="RefSeq" id="WP_132319266.1">
    <property type="nucleotide sequence ID" value="NZ_FWZT01000009.1"/>
</dbReference>
<evidence type="ECO:0000256" key="10">
    <source>
        <dbReference type="ARBA" id="ARBA00023002"/>
    </source>
</evidence>
<evidence type="ECO:0000259" key="19">
    <source>
        <dbReference type="Pfam" id="PF03460"/>
    </source>
</evidence>
<evidence type="ECO:0000256" key="14">
    <source>
        <dbReference type="ARBA" id="ARBA00034078"/>
    </source>
</evidence>
<comment type="similarity">
    <text evidence="3">Belongs to the nitrite and sulfite reductase 4Fe-4S domain family.</text>
</comment>
<evidence type="ECO:0000256" key="2">
    <source>
        <dbReference type="ARBA" id="ARBA00005096"/>
    </source>
</evidence>
<dbReference type="PRINTS" id="PR00368">
    <property type="entry name" value="FADPNR"/>
</dbReference>
<organism evidence="23 24">
    <name type="scientific">Pseudobacteriovorax antillogorgiicola</name>
    <dbReference type="NCBI Taxonomy" id="1513793"/>
    <lineage>
        <taxon>Bacteria</taxon>
        <taxon>Pseudomonadati</taxon>
        <taxon>Bdellovibrionota</taxon>
        <taxon>Oligoflexia</taxon>
        <taxon>Oligoflexales</taxon>
        <taxon>Pseudobacteriovoracaceae</taxon>
        <taxon>Pseudobacteriovorax</taxon>
    </lineage>
</organism>
<dbReference type="Pfam" id="PF01077">
    <property type="entry name" value="NIR_SIR"/>
    <property type="match status" value="1"/>
</dbReference>
<dbReference type="EMBL" id="FWZT01000009">
    <property type="protein sequence ID" value="SMF29976.1"/>
    <property type="molecule type" value="Genomic_DNA"/>
</dbReference>
<evidence type="ECO:0000256" key="15">
    <source>
        <dbReference type="PIRNR" id="PIRNR037149"/>
    </source>
</evidence>
<feature type="domain" description="FAD/NAD(P)-binding" evidence="21">
    <location>
        <begin position="4"/>
        <end position="277"/>
    </location>
</feature>
<evidence type="ECO:0000259" key="22">
    <source>
        <dbReference type="Pfam" id="PF18267"/>
    </source>
</evidence>
<evidence type="ECO:0000313" key="23">
    <source>
        <dbReference type="EMBL" id="SMF29976.1"/>
    </source>
</evidence>
<dbReference type="SUPFAM" id="SSF56014">
    <property type="entry name" value="Nitrite and sulphite reductase 4Fe-4S domain-like"/>
    <property type="match status" value="1"/>
</dbReference>
<evidence type="ECO:0000256" key="9">
    <source>
        <dbReference type="ARBA" id="ARBA00022827"/>
    </source>
</evidence>
<dbReference type="InterPro" id="IPR036188">
    <property type="entry name" value="FAD/NAD-bd_sf"/>
</dbReference>
<keyword evidence="4 16" id="KW-0004">4Fe-4S</keyword>
<feature type="domain" description="BFD-like [2Fe-2S]-binding" evidence="20">
    <location>
        <begin position="417"/>
        <end position="465"/>
    </location>
</feature>
<evidence type="ECO:0000259" key="18">
    <source>
        <dbReference type="Pfam" id="PF01077"/>
    </source>
</evidence>
<keyword evidence="5 16" id="KW-0349">Heme</keyword>
<evidence type="ECO:0000256" key="16">
    <source>
        <dbReference type="PIRSR" id="PIRSR037149-1"/>
    </source>
</evidence>
<evidence type="ECO:0000256" key="8">
    <source>
        <dbReference type="ARBA" id="ARBA00022723"/>
    </source>
</evidence>
<dbReference type="InterPro" id="IPR023753">
    <property type="entry name" value="FAD/NAD-binding_dom"/>
</dbReference>
<keyword evidence="10" id="KW-0560">Oxidoreductase</keyword>
<dbReference type="UniPathway" id="UPA00653"/>
<feature type="domain" description="NADH-rubredoxin oxidoreductase C-terminal" evidence="22">
    <location>
        <begin position="318"/>
        <end position="383"/>
    </location>
</feature>
<evidence type="ECO:0000259" key="20">
    <source>
        <dbReference type="Pfam" id="PF04324"/>
    </source>
</evidence>
<dbReference type="InterPro" id="IPR012744">
    <property type="entry name" value="Nitri_red_NirB"/>
</dbReference>
<dbReference type="GO" id="GO:0051537">
    <property type="term" value="F:2 iron, 2 sulfur cluster binding"/>
    <property type="evidence" value="ECO:0007669"/>
    <property type="project" value="UniProtKB-KW"/>
</dbReference>
<dbReference type="InterPro" id="IPR017121">
    <property type="entry name" value="Nitrite_Rdtase_lsu"/>
</dbReference>
<dbReference type="STRING" id="1513793.SAMN06296036_109142"/>
<feature type="binding site" description="axial binding residue" evidence="16">
    <location>
        <position position="682"/>
    </location>
    <ligand>
        <name>siroheme</name>
        <dbReference type="ChEBI" id="CHEBI:60052"/>
    </ligand>
    <ligandPart>
        <name>Fe</name>
        <dbReference type="ChEBI" id="CHEBI:18248"/>
    </ligandPart>
</feature>
<dbReference type="Pfam" id="PF03460">
    <property type="entry name" value="NIR_SIR_ferr"/>
    <property type="match status" value="1"/>
</dbReference>
<feature type="binding site" evidence="16">
    <location>
        <position position="638"/>
    </location>
    <ligand>
        <name>[4Fe-4S] cluster</name>
        <dbReference type="ChEBI" id="CHEBI:49883"/>
    </ligand>
</feature>
<dbReference type="GO" id="GO:0051539">
    <property type="term" value="F:4 iron, 4 sulfur cluster binding"/>
    <property type="evidence" value="ECO:0007669"/>
    <property type="project" value="UniProtKB-KW"/>
</dbReference>
<evidence type="ECO:0000259" key="21">
    <source>
        <dbReference type="Pfam" id="PF07992"/>
    </source>
</evidence>
<feature type="domain" description="BFD-like [2Fe-2S]-binding" evidence="20">
    <location>
        <begin position="481"/>
        <end position="530"/>
    </location>
</feature>
<keyword evidence="6 15" id="KW-0285">Flavoprotein</keyword>
<dbReference type="GO" id="GO:0020037">
    <property type="term" value="F:heme binding"/>
    <property type="evidence" value="ECO:0007669"/>
    <property type="project" value="InterPro"/>
</dbReference>
<keyword evidence="9 15" id="KW-0274">FAD</keyword>
<keyword evidence="12 16" id="KW-0411">Iron-sulfur</keyword>
<dbReference type="NCBIfam" id="TIGR02374">
    <property type="entry name" value="nitri_red_nirB"/>
    <property type="match status" value="1"/>
</dbReference>
<evidence type="ECO:0000256" key="5">
    <source>
        <dbReference type="ARBA" id="ARBA00022617"/>
    </source>
</evidence>
<dbReference type="GO" id="GO:0050661">
    <property type="term" value="F:NADP binding"/>
    <property type="evidence" value="ECO:0007669"/>
    <property type="project" value="UniProtKB-UniRule"/>
</dbReference>
<accession>A0A1Y6C2G2</accession>
<evidence type="ECO:0000256" key="1">
    <source>
        <dbReference type="ARBA" id="ARBA00001974"/>
    </source>
</evidence>
<evidence type="ECO:0000256" key="12">
    <source>
        <dbReference type="ARBA" id="ARBA00023014"/>
    </source>
</evidence>